<sequence length="381" mass="44118">MRKVLPYRIFRRGSYVVPFLFCAVVFFGSIFALFPYIIVDIGYLARPIWDKETIIFPEEIVHYYAEGMSMEARCEAHGWKARNATLTEAGTPATRTPLVYDAVIFSVELDMLEIRMRETWDVVDKFLIVESNGTFTGLPKDTTFADNRKRFAFAESKIVYKFVPLYPLTGKDTAWDNEGRMRWAMQDHIMDSGVQDGDVVTFSDVDEVISKKTLELFKYCEGTPDSVHMHLNNYIYSYEYPNRDRSWRSSVNRWKRGESRYNHGQNSKFILSDAGWHCSFCFRTIDEFRFKMLAYSHADRVRTKKLLETESIQKAICDGTDLWGMFPEAFTFKELLTRLGGIPKSTTAVGLPLWVLENRDRFRYLLPGGCQRGDSLLSASS</sequence>
<evidence type="ECO:0000313" key="2">
    <source>
        <dbReference type="EMBL" id="GJJ75837.1"/>
    </source>
</evidence>
<keyword evidence="3" id="KW-1185">Reference proteome</keyword>
<dbReference type="PANTHER" id="PTHR12224:SF0">
    <property type="entry name" value="BETA-1,4-MANNOSYL-GLYCOPROTEIN 4-BETA-N-ACETYLGLUCOSAMINYLTRANSFERASE"/>
    <property type="match status" value="1"/>
</dbReference>
<name>A0A9P3HFR4_9FUNG</name>
<keyword evidence="1" id="KW-1133">Transmembrane helix</keyword>
<dbReference type="GO" id="GO:0003830">
    <property type="term" value="F:beta-1,4-mannosylglycoprotein 4-beta-N-acetylglucosaminyltransferase activity"/>
    <property type="evidence" value="ECO:0007669"/>
    <property type="project" value="InterPro"/>
</dbReference>
<keyword evidence="1" id="KW-0472">Membrane</keyword>
<proteinExistence type="predicted"/>
<comment type="caution">
    <text evidence="2">The sequence shown here is derived from an EMBL/GenBank/DDBJ whole genome shotgun (WGS) entry which is preliminary data.</text>
</comment>
<dbReference type="GO" id="GO:0016020">
    <property type="term" value="C:membrane"/>
    <property type="evidence" value="ECO:0007669"/>
    <property type="project" value="InterPro"/>
</dbReference>
<dbReference type="PANTHER" id="PTHR12224">
    <property type="entry name" value="BETA-1,4-MANNOSYL-GLYCOPROTEIN BETA-1,4-N-ACETYLGLUCOSAMINYL-TRANSFERASE"/>
    <property type="match status" value="1"/>
</dbReference>
<organism evidence="2 3">
    <name type="scientific">Entomortierella parvispora</name>
    <dbReference type="NCBI Taxonomy" id="205924"/>
    <lineage>
        <taxon>Eukaryota</taxon>
        <taxon>Fungi</taxon>
        <taxon>Fungi incertae sedis</taxon>
        <taxon>Mucoromycota</taxon>
        <taxon>Mortierellomycotina</taxon>
        <taxon>Mortierellomycetes</taxon>
        <taxon>Mortierellales</taxon>
        <taxon>Mortierellaceae</taxon>
        <taxon>Entomortierella</taxon>
    </lineage>
</organism>
<dbReference type="Pfam" id="PF04724">
    <property type="entry name" value="Glyco_transf_17"/>
    <property type="match status" value="1"/>
</dbReference>
<evidence type="ECO:0000313" key="3">
    <source>
        <dbReference type="Proteomes" id="UP000827284"/>
    </source>
</evidence>
<dbReference type="OrthoDB" id="6474464at2759"/>
<reference evidence="2" key="1">
    <citation type="submission" date="2021-11" db="EMBL/GenBank/DDBJ databases">
        <authorList>
            <person name="Herlambang A."/>
            <person name="Guo Y."/>
            <person name="Takashima Y."/>
            <person name="Nishizawa T."/>
        </authorList>
    </citation>
    <scope>NUCLEOTIDE SEQUENCE</scope>
    <source>
        <strain evidence="2">E1425</strain>
    </source>
</reference>
<gene>
    <name evidence="2" type="ORF">EMPS_08195</name>
</gene>
<evidence type="ECO:0000256" key="1">
    <source>
        <dbReference type="SAM" id="Phobius"/>
    </source>
</evidence>
<dbReference type="AlphaFoldDB" id="A0A9P3HFR4"/>
<keyword evidence="1" id="KW-0812">Transmembrane</keyword>
<reference evidence="2" key="2">
    <citation type="journal article" date="2022" name="Microbiol. Resour. Announc.">
        <title>Whole-Genome Sequence of Entomortierella parvispora E1425, a Mucoromycotan Fungus Associated with Burkholderiaceae-Related Endosymbiotic Bacteria.</title>
        <authorList>
            <person name="Herlambang A."/>
            <person name="Guo Y."/>
            <person name="Takashima Y."/>
            <person name="Narisawa K."/>
            <person name="Ohta H."/>
            <person name="Nishizawa T."/>
        </authorList>
    </citation>
    <scope>NUCLEOTIDE SEQUENCE</scope>
    <source>
        <strain evidence="2">E1425</strain>
    </source>
</reference>
<dbReference type="GO" id="GO:0006044">
    <property type="term" value="P:N-acetylglucosamine metabolic process"/>
    <property type="evidence" value="ECO:0007669"/>
    <property type="project" value="TreeGrafter"/>
</dbReference>
<dbReference type="Proteomes" id="UP000827284">
    <property type="component" value="Unassembled WGS sequence"/>
</dbReference>
<accession>A0A9P3HFR4</accession>
<protein>
    <submittedName>
        <fullName evidence="2">Beta-1,4-mannosyl-glycoprotein beta-1,4-N-acetylglucosaminyltransferase</fullName>
    </submittedName>
</protein>
<dbReference type="InterPro" id="IPR006813">
    <property type="entry name" value="Glyco_trans_17"/>
</dbReference>
<dbReference type="EMBL" id="BQFW01000011">
    <property type="protein sequence ID" value="GJJ75837.1"/>
    <property type="molecule type" value="Genomic_DNA"/>
</dbReference>
<feature type="transmembrane region" description="Helical" evidence="1">
    <location>
        <begin position="12"/>
        <end position="38"/>
    </location>
</feature>